<feature type="domain" description="RagB/SusD" evidence="6">
    <location>
        <begin position="334"/>
        <end position="526"/>
    </location>
</feature>
<proteinExistence type="inferred from homology"/>
<comment type="subcellular location">
    <subcellularLocation>
        <location evidence="1">Cell outer membrane</location>
    </subcellularLocation>
</comment>
<name>A0ABW5KVR3_9SPHI</name>
<evidence type="ECO:0000259" key="7">
    <source>
        <dbReference type="Pfam" id="PF14322"/>
    </source>
</evidence>
<feature type="domain" description="SusD-like N-terminal" evidence="7">
    <location>
        <begin position="90"/>
        <end position="249"/>
    </location>
</feature>
<dbReference type="InterPro" id="IPR012944">
    <property type="entry name" value="SusD_RagB_dom"/>
</dbReference>
<reference evidence="9" key="1">
    <citation type="journal article" date="2019" name="Int. J. Syst. Evol. Microbiol.">
        <title>The Global Catalogue of Microorganisms (GCM) 10K type strain sequencing project: providing services to taxonomists for standard genome sequencing and annotation.</title>
        <authorList>
            <consortium name="The Broad Institute Genomics Platform"/>
            <consortium name="The Broad Institute Genome Sequencing Center for Infectious Disease"/>
            <person name="Wu L."/>
            <person name="Ma J."/>
        </authorList>
    </citation>
    <scope>NUCLEOTIDE SEQUENCE [LARGE SCALE GENOMIC DNA]</scope>
    <source>
        <strain evidence="9">KCTC 52298</strain>
    </source>
</reference>
<comment type="similarity">
    <text evidence="2">Belongs to the SusD family.</text>
</comment>
<sequence length="526" mass="57084">MAIAVLGTGVLLVSSCDKKFTEINPLNNLKEENAFSTAKNIDLTLNGMYWHAGVGYYNPGTGLVAGRGYPFGGASIEQGEMRGEDMVNLQAFYEITYLGNYTVTTANNVNHWEQLYQLINQANVIVDGLNGAVQKGVITKAIADPYEGEALFVRALAHHELLIHYSRPYADNNGSNMGIPYRTKGVTNGTLANEGLSVDRGTVASCYALLLSDLDKAETLLPNSQSNAALSISRATKGAAIALKTRIKLHMGDYPGVIDEGKKLGTDATNGSFTSAIGGYKLEANPVTPFVNFKANTESIFSVAQSLNSNGGVNGAITSMFSPSGLDGRDLIATSPNLYNASFWLSGDRRKTDLQYRQSVGTRQFVYNKKYTRYGINDDWNPILRYAEVLLNVAEAYAYQGNTAQALALLNAVRNRSVPAGAEFTQAPSDLKLAIYQERRIEFTGEGKRWSDVHRLALNSQYGTGGIPAKVRPAQLTGGLSIYDGSTILTPSYGAIAYSDHRFVWPLPTSEMDANPTLRAQQNPNY</sequence>
<dbReference type="SUPFAM" id="SSF48452">
    <property type="entry name" value="TPR-like"/>
    <property type="match status" value="1"/>
</dbReference>
<evidence type="ECO:0000313" key="9">
    <source>
        <dbReference type="Proteomes" id="UP001597440"/>
    </source>
</evidence>
<dbReference type="Proteomes" id="UP001597440">
    <property type="component" value="Unassembled WGS sequence"/>
</dbReference>
<dbReference type="EMBL" id="JBHULD010000001">
    <property type="protein sequence ID" value="MFD2552896.1"/>
    <property type="molecule type" value="Genomic_DNA"/>
</dbReference>
<comment type="caution">
    <text evidence="8">The sequence shown here is derived from an EMBL/GenBank/DDBJ whole genome shotgun (WGS) entry which is preliminary data.</text>
</comment>
<dbReference type="Pfam" id="PF14322">
    <property type="entry name" value="SusD-like_3"/>
    <property type="match status" value="1"/>
</dbReference>
<evidence type="ECO:0000256" key="2">
    <source>
        <dbReference type="ARBA" id="ARBA00006275"/>
    </source>
</evidence>
<dbReference type="RefSeq" id="WP_380892091.1">
    <property type="nucleotide sequence ID" value="NZ_JBHULD010000001.1"/>
</dbReference>
<keyword evidence="5" id="KW-0998">Cell outer membrane</keyword>
<evidence type="ECO:0000256" key="5">
    <source>
        <dbReference type="ARBA" id="ARBA00023237"/>
    </source>
</evidence>
<dbReference type="Pfam" id="PF07980">
    <property type="entry name" value="SusD_RagB"/>
    <property type="match status" value="1"/>
</dbReference>
<dbReference type="InterPro" id="IPR033985">
    <property type="entry name" value="SusD-like_N"/>
</dbReference>
<evidence type="ECO:0000256" key="1">
    <source>
        <dbReference type="ARBA" id="ARBA00004442"/>
    </source>
</evidence>
<evidence type="ECO:0000256" key="4">
    <source>
        <dbReference type="ARBA" id="ARBA00023136"/>
    </source>
</evidence>
<keyword evidence="3" id="KW-0732">Signal</keyword>
<dbReference type="Gene3D" id="1.25.40.390">
    <property type="match status" value="1"/>
</dbReference>
<evidence type="ECO:0000259" key="6">
    <source>
        <dbReference type="Pfam" id="PF07980"/>
    </source>
</evidence>
<dbReference type="InterPro" id="IPR011990">
    <property type="entry name" value="TPR-like_helical_dom_sf"/>
</dbReference>
<evidence type="ECO:0000313" key="8">
    <source>
        <dbReference type="EMBL" id="MFD2552896.1"/>
    </source>
</evidence>
<keyword evidence="9" id="KW-1185">Reference proteome</keyword>
<gene>
    <name evidence="8" type="ORF">ACFSQW_00740</name>
</gene>
<organism evidence="8 9">
    <name type="scientific">Sphingobacterium tabacisoli</name>
    <dbReference type="NCBI Taxonomy" id="2044855"/>
    <lineage>
        <taxon>Bacteria</taxon>
        <taxon>Pseudomonadati</taxon>
        <taxon>Bacteroidota</taxon>
        <taxon>Sphingobacteriia</taxon>
        <taxon>Sphingobacteriales</taxon>
        <taxon>Sphingobacteriaceae</taxon>
        <taxon>Sphingobacterium</taxon>
    </lineage>
</organism>
<accession>A0ABW5KVR3</accession>
<protein>
    <submittedName>
        <fullName evidence="8">RagB/SusD family nutrient uptake outer membrane protein</fullName>
    </submittedName>
</protein>
<evidence type="ECO:0000256" key="3">
    <source>
        <dbReference type="ARBA" id="ARBA00022729"/>
    </source>
</evidence>
<keyword evidence="4" id="KW-0472">Membrane</keyword>